<dbReference type="EMBL" id="JAQQWI010000015">
    <property type="protein sequence ID" value="KAK8012641.1"/>
    <property type="molecule type" value="Genomic_DNA"/>
</dbReference>
<comment type="caution">
    <text evidence="1">The sequence shown here is derived from an EMBL/GenBank/DDBJ whole genome shotgun (WGS) entry which is preliminary data.</text>
</comment>
<sequence length="305" mass="32617">MAILVYAVGTTSAQPSKLATPTLAIRQPSLVTLVITRPTLTSTTVISLGNDEPAPTTAIPLAETSTSAEPAPAEGSDGISTTGVVILGLIIHATHAVELAVLVDIAVIAASKDCLELGSRGHQVLKVSEVVQVLKVIQAFQVSQGYQAPKAIKASKLEANPVHRALPVPLVNPDRRGRKDVLGLLVQTDRKASPDPQEKTAEMEKMASLESTVDQGRQDVTAHRVRRGFKGYQGCKGYPDRLGRLDRLDRLGPRGPRDLKDQMALVALVVCLVQEVPAVAEKRAVQDLGIQPQLLPHCRSQGRLF</sequence>
<accession>A0ABR1RH93</accession>
<organism evidence="1 2">
    <name type="scientific">Apiospora marii</name>
    <dbReference type="NCBI Taxonomy" id="335849"/>
    <lineage>
        <taxon>Eukaryota</taxon>
        <taxon>Fungi</taxon>
        <taxon>Dikarya</taxon>
        <taxon>Ascomycota</taxon>
        <taxon>Pezizomycotina</taxon>
        <taxon>Sordariomycetes</taxon>
        <taxon>Xylariomycetidae</taxon>
        <taxon>Amphisphaeriales</taxon>
        <taxon>Apiosporaceae</taxon>
        <taxon>Apiospora</taxon>
    </lineage>
</organism>
<dbReference type="Proteomes" id="UP001396898">
    <property type="component" value="Unassembled WGS sequence"/>
</dbReference>
<evidence type="ECO:0000313" key="2">
    <source>
        <dbReference type="Proteomes" id="UP001396898"/>
    </source>
</evidence>
<proteinExistence type="predicted"/>
<name>A0ABR1RH93_9PEZI</name>
<keyword evidence="2" id="KW-1185">Reference proteome</keyword>
<evidence type="ECO:0000313" key="1">
    <source>
        <dbReference type="EMBL" id="KAK8012641.1"/>
    </source>
</evidence>
<reference evidence="1 2" key="1">
    <citation type="submission" date="2023-01" db="EMBL/GenBank/DDBJ databases">
        <title>Analysis of 21 Apiospora genomes using comparative genomics revels a genus with tremendous synthesis potential of carbohydrate active enzymes and secondary metabolites.</title>
        <authorList>
            <person name="Sorensen T."/>
        </authorList>
    </citation>
    <scope>NUCLEOTIDE SEQUENCE [LARGE SCALE GENOMIC DNA]</scope>
    <source>
        <strain evidence="1 2">CBS 20057</strain>
    </source>
</reference>
<gene>
    <name evidence="1" type="ORF">PG991_010016</name>
</gene>
<protein>
    <submittedName>
        <fullName evidence="1">Uncharacterized protein</fullName>
    </submittedName>
</protein>